<evidence type="ECO:0000313" key="1">
    <source>
        <dbReference type="EMBL" id="CAI9535169.1"/>
    </source>
</evidence>
<gene>
    <name evidence="1" type="ORF">SPARVUS_LOCUS804731</name>
</gene>
<feature type="non-terminal residue" evidence="1">
    <location>
        <position position="98"/>
    </location>
</feature>
<name>A0ABN9AI99_9NEOB</name>
<dbReference type="EMBL" id="CATNWA010000244">
    <property type="protein sequence ID" value="CAI9535169.1"/>
    <property type="molecule type" value="Genomic_DNA"/>
</dbReference>
<evidence type="ECO:0000313" key="2">
    <source>
        <dbReference type="Proteomes" id="UP001162483"/>
    </source>
</evidence>
<protein>
    <submittedName>
        <fullName evidence="1">Uncharacterized protein</fullName>
    </submittedName>
</protein>
<sequence>MVRDCRHTTGDSQRLQTWYRRWSETADIVQETVRDCRHNRRWLEAVDILQETVRDCRHNTGDGKRLQTWYWIQSGTAYMVQEMVRDCRHSTGDSQRLQ</sequence>
<reference evidence="1" key="1">
    <citation type="submission" date="2023-05" db="EMBL/GenBank/DDBJ databases">
        <authorList>
            <person name="Stuckert A."/>
        </authorList>
    </citation>
    <scope>NUCLEOTIDE SEQUENCE</scope>
</reference>
<organism evidence="1 2">
    <name type="scientific">Staurois parvus</name>
    <dbReference type="NCBI Taxonomy" id="386267"/>
    <lineage>
        <taxon>Eukaryota</taxon>
        <taxon>Metazoa</taxon>
        <taxon>Chordata</taxon>
        <taxon>Craniata</taxon>
        <taxon>Vertebrata</taxon>
        <taxon>Euteleostomi</taxon>
        <taxon>Amphibia</taxon>
        <taxon>Batrachia</taxon>
        <taxon>Anura</taxon>
        <taxon>Neobatrachia</taxon>
        <taxon>Ranoidea</taxon>
        <taxon>Ranidae</taxon>
        <taxon>Staurois</taxon>
    </lineage>
</organism>
<comment type="caution">
    <text evidence="1">The sequence shown here is derived from an EMBL/GenBank/DDBJ whole genome shotgun (WGS) entry which is preliminary data.</text>
</comment>
<dbReference type="Proteomes" id="UP001162483">
    <property type="component" value="Unassembled WGS sequence"/>
</dbReference>
<keyword evidence="2" id="KW-1185">Reference proteome</keyword>
<accession>A0ABN9AI99</accession>
<proteinExistence type="predicted"/>